<proteinExistence type="predicted"/>
<sequence length="103" mass="11502">MAFDRNSSRTYDSVTRRHHDLLVTLSGTQSFGLVRHSGVRQSSSWQHLFFTVYLNDETSHIVSGLYGSRESDGCIVTSGMDIGKKEKAVYRLGDSQGMYAGIH</sequence>
<organism evidence="1 2">
    <name type="scientific">Menidia menidia</name>
    <name type="common">Atlantic silverside</name>
    <dbReference type="NCBI Taxonomy" id="238744"/>
    <lineage>
        <taxon>Eukaryota</taxon>
        <taxon>Metazoa</taxon>
        <taxon>Chordata</taxon>
        <taxon>Craniata</taxon>
        <taxon>Vertebrata</taxon>
        <taxon>Euteleostomi</taxon>
        <taxon>Actinopterygii</taxon>
        <taxon>Neopterygii</taxon>
        <taxon>Teleostei</taxon>
        <taxon>Neoteleostei</taxon>
        <taxon>Acanthomorphata</taxon>
        <taxon>Ovalentaria</taxon>
        <taxon>Atherinomorphae</taxon>
        <taxon>Atheriniformes</taxon>
        <taxon>Atherinopsidae</taxon>
        <taxon>Menidiinae</taxon>
        <taxon>Menidia</taxon>
    </lineage>
</organism>
<dbReference type="Proteomes" id="UP000677803">
    <property type="component" value="Unassembled WGS sequence"/>
</dbReference>
<reference evidence="1" key="1">
    <citation type="submission" date="2021-05" db="EMBL/GenBank/DDBJ databases">
        <authorList>
            <person name="Tigano A."/>
        </authorList>
    </citation>
    <scope>NUCLEOTIDE SEQUENCE</scope>
</reference>
<dbReference type="EMBL" id="CAJRST010037777">
    <property type="protein sequence ID" value="CAG6007796.1"/>
    <property type="molecule type" value="Genomic_DNA"/>
</dbReference>
<dbReference type="AlphaFoldDB" id="A0A8S4BR65"/>
<keyword evidence="2" id="KW-1185">Reference proteome</keyword>
<evidence type="ECO:0000313" key="1">
    <source>
        <dbReference type="EMBL" id="CAG6007796.1"/>
    </source>
</evidence>
<evidence type="ECO:0000313" key="2">
    <source>
        <dbReference type="Proteomes" id="UP000677803"/>
    </source>
</evidence>
<comment type="caution">
    <text evidence="1">The sequence shown here is derived from an EMBL/GenBank/DDBJ whole genome shotgun (WGS) entry which is preliminary data.</text>
</comment>
<protein>
    <submittedName>
        <fullName evidence="1">(Atlantic silverside) hypothetical protein</fullName>
    </submittedName>
</protein>
<gene>
    <name evidence="1" type="ORF">MMEN_LOCUS18810</name>
</gene>
<name>A0A8S4BR65_9TELE</name>
<accession>A0A8S4BR65</accession>